<keyword evidence="7" id="KW-1185">Reference proteome</keyword>
<dbReference type="RefSeq" id="WP_136896003.1">
    <property type="nucleotide sequence ID" value="NZ_SWJE01000008.1"/>
</dbReference>
<dbReference type="Proteomes" id="UP000305539">
    <property type="component" value="Unassembled WGS sequence"/>
</dbReference>
<dbReference type="OrthoDB" id="9178898at2"/>
<dbReference type="SMART" id="SM00342">
    <property type="entry name" value="HTH_ARAC"/>
    <property type="match status" value="1"/>
</dbReference>
<organism evidence="6 7">
    <name type="scientific">Trinickia terrae</name>
    <dbReference type="NCBI Taxonomy" id="2571161"/>
    <lineage>
        <taxon>Bacteria</taxon>
        <taxon>Pseudomonadati</taxon>
        <taxon>Pseudomonadota</taxon>
        <taxon>Betaproteobacteria</taxon>
        <taxon>Burkholderiales</taxon>
        <taxon>Burkholderiaceae</taxon>
        <taxon>Trinickia</taxon>
    </lineage>
</organism>
<dbReference type="SUPFAM" id="SSF46689">
    <property type="entry name" value="Homeodomain-like"/>
    <property type="match status" value="1"/>
</dbReference>
<evidence type="ECO:0000256" key="3">
    <source>
        <dbReference type="ARBA" id="ARBA00023163"/>
    </source>
</evidence>
<keyword evidence="2" id="KW-0238">DNA-binding</keyword>
<dbReference type="InterPro" id="IPR020449">
    <property type="entry name" value="Tscrpt_reg_AraC-type_HTH"/>
</dbReference>
<proteinExistence type="predicted"/>
<dbReference type="GO" id="GO:0003700">
    <property type="term" value="F:DNA-binding transcription factor activity"/>
    <property type="evidence" value="ECO:0007669"/>
    <property type="project" value="InterPro"/>
</dbReference>
<feature type="region of interest" description="Disordered" evidence="4">
    <location>
        <begin position="1"/>
        <end position="21"/>
    </location>
</feature>
<dbReference type="EMBL" id="SWJE01000008">
    <property type="protein sequence ID" value="TKC87739.1"/>
    <property type="molecule type" value="Genomic_DNA"/>
</dbReference>
<reference evidence="6 7" key="1">
    <citation type="submission" date="2019-04" db="EMBL/GenBank/DDBJ databases">
        <title>Trinickia sp. 7GSK02, isolated from subtropical forest soil.</title>
        <authorList>
            <person name="Gao Z.-H."/>
            <person name="Qiu L.-H."/>
        </authorList>
    </citation>
    <scope>NUCLEOTIDE SEQUENCE [LARGE SCALE GENOMIC DNA]</scope>
    <source>
        <strain evidence="6 7">7GSK02</strain>
    </source>
</reference>
<sequence length="101" mass="11054">MTGRSTSNASTNISARAAKHRDARYSPGATVFPVFRRTGLARAGQYVFHAVVKAVVEIAYDLGFNSASDFNHAFRRAYGMSPLDFRALTVGGRCDKRPERG</sequence>
<feature type="domain" description="HTH araC/xylS-type" evidence="5">
    <location>
        <begin position="28"/>
        <end position="88"/>
    </location>
</feature>
<evidence type="ECO:0000256" key="2">
    <source>
        <dbReference type="ARBA" id="ARBA00023125"/>
    </source>
</evidence>
<dbReference type="Pfam" id="PF12833">
    <property type="entry name" value="HTH_18"/>
    <property type="match status" value="1"/>
</dbReference>
<evidence type="ECO:0000313" key="7">
    <source>
        <dbReference type="Proteomes" id="UP000305539"/>
    </source>
</evidence>
<evidence type="ECO:0000256" key="1">
    <source>
        <dbReference type="ARBA" id="ARBA00023015"/>
    </source>
</evidence>
<evidence type="ECO:0000313" key="6">
    <source>
        <dbReference type="EMBL" id="TKC87739.1"/>
    </source>
</evidence>
<accession>A0A4U1I3D3</accession>
<gene>
    <name evidence="6" type="ORF">FAZ69_15755</name>
</gene>
<dbReference type="PRINTS" id="PR00032">
    <property type="entry name" value="HTHARAC"/>
</dbReference>
<dbReference type="PROSITE" id="PS01124">
    <property type="entry name" value="HTH_ARAC_FAMILY_2"/>
    <property type="match status" value="1"/>
</dbReference>
<evidence type="ECO:0000256" key="4">
    <source>
        <dbReference type="SAM" id="MobiDB-lite"/>
    </source>
</evidence>
<name>A0A4U1I3D3_9BURK</name>
<keyword evidence="1" id="KW-0805">Transcription regulation</keyword>
<dbReference type="Gene3D" id="1.10.10.60">
    <property type="entry name" value="Homeodomain-like"/>
    <property type="match status" value="1"/>
</dbReference>
<dbReference type="InterPro" id="IPR018060">
    <property type="entry name" value="HTH_AraC"/>
</dbReference>
<comment type="caution">
    <text evidence="6">The sequence shown here is derived from an EMBL/GenBank/DDBJ whole genome shotgun (WGS) entry which is preliminary data.</text>
</comment>
<dbReference type="GO" id="GO:0043565">
    <property type="term" value="F:sequence-specific DNA binding"/>
    <property type="evidence" value="ECO:0007669"/>
    <property type="project" value="InterPro"/>
</dbReference>
<protein>
    <submittedName>
        <fullName evidence="6">Helix-turn-helix domain-containing protein</fullName>
    </submittedName>
</protein>
<dbReference type="InterPro" id="IPR009057">
    <property type="entry name" value="Homeodomain-like_sf"/>
</dbReference>
<evidence type="ECO:0000259" key="5">
    <source>
        <dbReference type="PROSITE" id="PS01124"/>
    </source>
</evidence>
<feature type="compositionally biased region" description="Polar residues" evidence="4">
    <location>
        <begin position="1"/>
        <end position="14"/>
    </location>
</feature>
<dbReference type="AlphaFoldDB" id="A0A4U1I3D3"/>
<keyword evidence="3" id="KW-0804">Transcription</keyword>